<keyword evidence="3" id="KW-0614">Plasmid</keyword>
<keyword evidence="2" id="KW-0472">Membrane</keyword>
<reference evidence="3 4" key="1">
    <citation type="submission" date="2023-03" db="EMBL/GenBank/DDBJ databases">
        <title>Comparative genome and transcriptome analysis combination mining strategies for increasing vitamin B12 production of Ensifer adhaerens strain.</title>
        <authorList>
            <person name="Yongheng L."/>
        </authorList>
    </citation>
    <scope>NUCLEOTIDE SEQUENCE [LARGE SCALE GENOMIC DNA]</scope>
    <source>
        <strain evidence="3 4">Casida A-T305</strain>
        <plasmid evidence="3 4">unnamedB</plasmid>
    </source>
</reference>
<dbReference type="Pfam" id="PF04120">
    <property type="entry name" value="Iron_permease"/>
    <property type="match status" value="1"/>
</dbReference>
<evidence type="ECO:0000256" key="1">
    <source>
        <dbReference type="SAM" id="MobiDB-lite"/>
    </source>
</evidence>
<accession>A0ABY8HTA6</accession>
<dbReference type="Proteomes" id="UP001214094">
    <property type="component" value="Plasmid unnamedB"/>
</dbReference>
<dbReference type="InterPro" id="IPR007251">
    <property type="entry name" value="Iron_permease_Fet4"/>
</dbReference>
<dbReference type="EMBL" id="CP121310">
    <property type="protein sequence ID" value="WFP95358.1"/>
    <property type="molecule type" value="Genomic_DNA"/>
</dbReference>
<keyword evidence="2" id="KW-1133">Transmembrane helix</keyword>
<keyword evidence="2" id="KW-0812">Transmembrane</keyword>
<dbReference type="GeneID" id="29522540"/>
<feature type="transmembrane region" description="Helical" evidence="2">
    <location>
        <begin position="12"/>
        <end position="36"/>
    </location>
</feature>
<feature type="transmembrane region" description="Helical" evidence="2">
    <location>
        <begin position="48"/>
        <end position="67"/>
    </location>
</feature>
<sequence>MFAPAKTRTLEATAIAHATGSPLAFIVCVITVLAWALSGPFFGFSETWQLVINTGTTIVTFLMVFLIQNTQNRDGAALQAKLDEIILFTDAENEFVGIEHLTDKELQELHARCEKAAQRSHAMLQSAHAERNARENRSKPAFNREDIENPSQASTSGR</sequence>
<protein>
    <submittedName>
        <fullName evidence="3">Low affinity iron permease family protein</fullName>
    </submittedName>
</protein>
<feature type="compositionally biased region" description="Basic and acidic residues" evidence="1">
    <location>
        <begin position="128"/>
        <end position="147"/>
    </location>
</feature>
<proteinExistence type="predicted"/>
<organism evidence="3 4">
    <name type="scientific">Ensifer adhaerens</name>
    <name type="common">Sinorhizobium morelense</name>
    <dbReference type="NCBI Taxonomy" id="106592"/>
    <lineage>
        <taxon>Bacteria</taxon>
        <taxon>Pseudomonadati</taxon>
        <taxon>Pseudomonadota</taxon>
        <taxon>Alphaproteobacteria</taxon>
        <taxon>Hyphomicrobiales</taxon>
        <taxon>Rhizobiaceae</taxon>
        <taxon>Sinorhizobium/Ensifer group</taxon>
        <taxon>Ensifer</taxon>
    </lineage>
</organism>
<evidence type="ECO:0000313" key="4">
    <source>
        <dbReference type="Proteomes" id="UP001214094"/>
    </source>
</evidence>
<keyword evidence="4" id="KW-1185">Reference proteome</keyword>
<feature type="region of interest" description="Disordered" evidence="1">
    <location>
        <begin position="124"/>
        <end position="158"/>
    </location>
</feature>
<geneLocation type="plasmid" evidence="3 4">
    <name>unnamedB</name>
</geneLocation>
<dbReference type="RefSeq" id="WP_234798877.1">
    <property type="nucleotide sequence ID" value="NZ_CP015882.1"/>
</dbReference>
<name>A0ABY8HTA6_ENSAD</name>
<evidence type="ECO:0000313" key="3">
    <source>
        <dbReference type="EMBL" id="WFP95358.1"/>
    </source>
</evidence>
<evidence type="ECO:0000256" key="2">
    <source>
        <dbReference type="SAM" id="Phobius"/>
    </source>
</evidence>
<gene>
    <name evidence="3" type="ORF">P4B07_30465</name>
</gene>
<feature type="compositionally biased region" description="Polar residues" evidence="1">
    <location>
        <begin position="149"/>
        <end position="158"/>
    </location>
</feature>